<evidence type="ECO:0000313" key="1">
    <source>
        <dbReference type="EMBL" id="MCI05961.1"/>
    </source>
</evidence>
<dbReference type="EMBL" id="LXQA010060284">
    <property type="protein sequence ID" value="MCI05961.1"/>
    <property type="molecule type" value="Genomic_DNA"/>
</dbReference>
<keyword evidence="2" id="KW-1185">Reference proteome</keyword>
<comment type="caution">
    <text evidence="1">The sequence shown here is derived from an EMBL/GenBank/DDBJ whole genome shotgun (WGS) entry which is preliminary data.</text>
</comment>
<dbReference type="Proteomes" id="UP000265520">
    <property type="component" value="Unassembled WGS sequence"/>
</dbReference>
<protein>
    <submittedName>
        <fullName evidence="1">Uncharacterized protein</fullName>
    </submittedName>
</protein>
<name>A0A392P1M5_9FABA</name>
<evidence type="ECO:0000313" key="2">
    <source>
        <dbReference type="Proteomes" id="UP000265520"/>
    </source>
</evidence>
<proteinExistence type="predicted"/>
<accession>A0A392P1M5</accession>
<organism evidence="1 2">
    <name type="scientific">Trifolium medium</name>
    <dbReference type="NCBI Taxonomy" id="97028"/>
    <lineage>
        <taxon>Eukaryota</taxon>
        <taxon>Viridiplantae</taxon>
        <taxon>Streptophyta</taxon>
        <taxon>Embryophyta</taxon>
        <taxon>Tracheophyta</taxon>
        <taxon>Spermatophyta</taxon>
        <taxon>Magnoliopsida</taxon>
        <taxon>eudicotyledons</taxon>
        <taxon>Gunneridae</taxon>
        <taxon>Pentapetalae</taxon>
        <taxon>rosids</taxon>
        <taxon>fabids</taxon>
        <taxon>Fabales</taxon>
        <taxon>Fabaceae</taxon>
        <taxon>Papilionoideae</taxon>
        <taxon>50 kb inversion clade</taxon>
        <taxon>NPAAA clade</taxon>
        <taxon>Hologalegina</taxon>
        <taxon>IRL clade</taxon>
        <taxon>Trifolieae</taxon>
        <taxon>Trifolium</taxon>
    </lineage>
</organism>
<reference evidence="1 2" key="1">
    <citation type="journal article" date="2018" name="Front. Plant Sci.">
        <title>Red Clover (Trifolium pratense) and Zigzag Clover (T. medium) - A Picture of Genomic Similarities and Differences.</title>
        <authorList>
            <person name="Dluhosova J."/>
            <person name="Istvanek J."/>
            <person name="Nedelnik J."/>
            <person name="Repkova J."/>
        </authorList>
    </citation>
    <scope>NUCLEOTIDE SEQUENCE [LARGE SCALE GENOMIC DNA]</scope>
    <source>
        <strain evidence="2">cv. 10/8</strain>
        <tissue evidence="1">Leaf</tissue>
    </source>
</reference>
<dbReference type="AlphaFoldDB" id="A0A392P1M5"/>
<sequence>MVLKDPNHKGRTREEMGLRPFTEVEIRSNILEMDVCITQSHIARLLKGVNKRNILSNFRANPQFQEKIKAEIFEKRKNAGLNLVSSLKDEFKVLFKILTLSVFPRDNLPKHLTYEDKYCLYFLSKGIKINLSASIFEHLCDCIKESHDKSLARVAHPRLLSELFYQTKLIERLKENFEAYVEEVRGCILDAEVLIELDLKWKDDIRTSLESLVLRS</sequence>
<feature type="non-terminal residue" evidence="1">
    <location>
        <position position="216"/>
    </location>
</feature>